<evidence type="ECO:0000313" key="3">
    <source>
        <dbReference type="EMBL" id="TNK89849.1"/>
    </source>
</evidence>
<keyword evidence="2" id="KW-0812">Transmembrane</keyword>
<organism evidence="3 4">
    <name type="scientific">Fructilactobacillus sanfranciscensis</name>
    <name type="common">Lactobacillus sanfranciscensis</name>
    <dbReference type="NCBI Taxonomy" id="1625"/>
    <lineage>
        <taxon>Bacteria</taxon>
        <taxon>Bacillati</taxon>
        <taxon>Bacillota</taxon>
        <taxon>Bacilli</taxon>
        <taxon>Lactobacillales</taxon>
        <taxon>Lactobacillaceae</taxon>
        <taxon>Fructilactobacillus</taxon>
    </lineage>
</organism>
<evidence type="ECO:0000256" key="2">
    <source>
        <dbReference type="SAM" id="Phobius"/>
    </source>
</evidence>
<evidence type="ECO:0008006" key="5">
    <source>
        <dbReference type="Google" id="ProtNLM"/>
    </source>
</evidence>
<sequence length="274" mass="31545">MLFIGSGVEMSKLSRKAYQQQQRVSRRQKWMIIMGLLLCLCVIGLLIFQHIAGQRQQQKQFLTKHPVRGLIINQDDSYVDFTQANQDGMKYAYLRASQGASFTDDNFNDNYSRSIGSGLKIGVYHRFGFGSSIKGQEKNFVESVGNNIGDLPIEIRISYYGNYNSHNVKPKKLFNDVNEMTAYLYHKYHRPVLLKTNQRNYEILKKIPHAQFAITGKQHAKNSKFIGLSNANQIYDNGKISEYEMSAFNGNKVKWEEYLKQLKSDDLEKSNAND</sequence>
<dbReference type="GO" id="GO:0009253">
    <property type="term" value="P:peptidoglycan catabolic process"/>
    <property type="evidence" value="ECO:0007669"/>
    <property type="project" value="InterPro"/>
</dbReference>
<name>A0A5C4TJ83_FRUSA</name>
<feature type="transmembrane region" description="Helical" evidence="2">
    <location>
        <begin position="30"/>
        <end position="52"/>
    </location>
</feature>
<comment type="similarity">
    <text evidence="1">Belongs to the glycosyl hydrolase 25 family.</text>
</comment>
<dbReference type="Gene3D" id="3.20.20.80">
    <property type="entry name" value="Glycosidases"/>
    <property type="match status" value="1"/>
</dbReference>
<gene>
    <name evidence="3" type="ORF">DID87_06615</name>
</gene>
<reference evidence="3 4" key="1">
    <citation type="submission" date="2018-05" db="EMBL/GenBank/DDBJ databases">
        <title>Lactobacillus sanfranciscensis Ah4 draft denome sequence.</title>
        <authorList>
            <person name="Zhang G."/>
        </authorList>
    </citation>
    <scope>NUCLEOTIDE SEQUENCE [LARGE SCALE GENOMIC DNA]</scope>
    <source>
        <strain evidence="3 4">Ah4</strain>
    </source>
</reference>
<protein>
    <recommendedName>
        <fullName evidence="5">Lysozyme</fullName>
    </recommendedName>
</protein>
<keyword evidence="2" id="KW-0472">Membrane</keyword>
<dbReference type="Pfam" id="PF01183">
    <property type="entry name" value="Glyco_hydro_25"/>
    <property type="match status" value="1"/>
</dbReference>
<accession>A0A5C4TJ83</accession>
<dbReference type="AlphaFoldDB" id="A0A5C4TJ83"/>
<dbReference type="PROSITE" id="PS51904">
    <property type="entry name" value="GLYCOSYL_HYDROL_F25_2"/>
    <property type="match status" value="1"/>
</dbReference>
<dbReference type="EMBL" id="QFCR01000032">
    <property type="protein sequence ID" value="TNK89849.1"/>
    <property type="molecule type" value="Genomic_DNA"/>
</dbReference>
<evidence type="ECO:0000313" key="4">
    <source>
        <dbReference type="Proteomes" id="UP000313312"/>
    </source>
</evidence>
<dbReference type="InterPro" id="IPR017853">
    <property type="entry name" value="GH"/>
</dbReference>
<comment type="caution">
    <text evidence="3">The sequence shown here is derived from an EMBL/GenBank/DDBJ whole genome shotgun (WGS) entry which is preliminary data.</text>
</comment>
<dbReference type="GO" id="GO:0003796">
    <property type="term" value="F:lysozyme activity"/>
    <property type="evidence" value="ECO:0007669"/>
    <property type="project" value="InterPro"/>
</dbReference>
<dbReference type="SUPFAM" id="SSF51445">
    <property type="entry name" value="(Trans)glycosidases"/>
    <property type="match status" value="1"/>
</dbReference>
<proteinExistence type="inferred from homology"/>
<keyword evidence="2" id="KW-1133">Transmembrane helix</keyword>
<dbReference type="InterPro" id="IPR002053">
    <property type="entry name" value="Glyco_hydro_25"/>
</dbReference>
<evidence type="ECO:0000256" key="1">
    <source>
        <dbReference type="ARBA" id="ARBA00010646"/>
    </source>
</evidence>
<dbReference type="GO" id="GO:0016998">
    <property type="term" value="P:cell wall macromolecule catabolic process"/>
    <property type="evidence" value="ECO:0007669"/>
    <property type="project" value="InterPro"/>
</dbReference>
<dbReference type="Proteomes" id="UP000313312">
    <property type="component" value="Unassembled WGS sequence"/>
</dbReference>